<evidence type="ECO:0000256" key="1">
    <source>
        <dbReference type="ARBA" id="ARBA00007637"/>
    </source>
</evidence>
<dbReference type="Gene3D" id="3.90.25.10">
    <property type="entry name" value="UDP-galactose 4-epimerase, domain 1"/>
    <property type="match status" value="1"/>
</dbReference>
<evidence type="ECO:0000256" key="2">
    <source>
        <dbReference type="ARBA" id="ARBA00023027"/>
    </source>
</evidence>
<dbReference type="InterPro" id="IPR036291">
    <property type="entry name" value="NAD(P)-bd_dom_sf"/>
</dbReference>
<evidence type="ECO:0000259" key="3">
    <source>
        <dbReference type="Pfam" id="PF01370"/>
    </source>
</evidence>
<proteinExistence type="inferred from homology"/>
<organism evidence="4 5">
    <name type="scientific">Polarella glacialis</name>
    <name type="common">Dinoflagellate</name>
    <dbReference type="NCBI Taxonomy" id="89957"/>
    <lineage>
        <taxon>Eukaryota</taxon>
        <taxon>Sar</taxon>
        <taxon>Alveolata</taxon>
        <taxon>Dinophyceae</taxon>
        <taxon>Suessiales</taxon>
        <taxon>Suessiaceae</taxon>
        <taxon>Polarella</taxon>
    </lineage>
</organism>
<accession>A0A813JIW4</accession>
<dbReference type="Gene3D" id="3.40.50.720">
    <property type="entry name" value="NAD(P)-binding Rossmann-like Domain"/>
    <property type="match status" value="1"/>
</dbReference>
<dbReference type="Proteomes" id="UP000626109">
    <property type="component" value="Unassembled WGS sequence"/>
</dbReference>
<dbReference type="EMBL" id="CAJNNW010025934">
    <property type="protein sequence ID" value="CAE8681190.1"/>
    <property type="molecule type" value="Genomic_DNA"/>
</dbReference>
<dbReference type="PANTHER" id="PTHR43574">
    <property type="entry name" value="EPIMERASE-RELATED"/>
    <property type="match status" value="1"/>
</dbReference>
<keyword evidence="2" id="KW-0520">NAD</keyword>
<gene>
    <name evidence="4" type="ORF">PGLA2088_LOCUS22310</name>
</gene>
<dbReference type="Pfam" id="PF01370">
    <property type="entry name" value="Epimerase"/>
    <property type="match status" value="1"/>
</dbReference>
<comment type="caution">
    <text evidence="4">The sequence shown here is derived from an EMBL/GenBank/DDBJ whole genome shotgun (WGS) entry which is preliminary data.</text>
</comment>
<evidence type="ECO:0000313" key="4">
    <source>
        <dbReference type="EMBL" id="CAE8681190.1"/>
    </source>
</evidence>
<evidence type="ECO:0000313" key="5">
    <source>
        <dbReference type="Proteomes" id="UP000626109"/>
    </source>
</evidence>
<protein>
    <recommendedName>
        <fullName evidence="3">NAD-dependent epimerase/dehydratase domain-containing protein</fullName>
    </recommendedName>
</protein>
<reference evidence="4" key="1">
    <citation type="submission" date="2021-02" db="EMBL/GenBank/DDBJ databases">
        <authorList>
            <person name="Dougan E. K."/>
            <person name="Rhodes N."/>
            <person name="Thang M."/>
            <person name="Chan C."/>
        </authorList>
    </citation>
    <scope>NUCLEOTIDE SEQUENCE</scope>
</reference>
<sequence>MQDGKYYVVAVDVRQPEFMEPGEFCDEFLEADLREMENARRATRGCEQVYNLAADMGGMGFIDSNQYSLLLNNRRISENMVEASRENGVRRFFFASSACVYNMEKQTSANDCALREEDAYPAMPQDSYGREKLSAEEFALQCAKDFPSDMQVRIARYHNVYGPRGTWKGGREKAPAACCRKAVTSTEAFEMWGDGDQTRSFMYIDDCVEGTILIMMSDCDIPLNLGSEETISIKQLAELALSFEGKHIPWKFVDGPQGVRGRSSDNTKLEAQRDWKPRVPLNEGLRKTYEWIKQQVMTDKGGGADVSEFSSSVIVKQAMSTTMF</sequence>
<feature type="domain" description="NAD-dependent epimerase/dehydratase" evidence="3">
    <location>
        <begin position="5"/>
        <end position="217"/>
    </location>
</feature>
<dbReference type="AlphaFoldDB" id="A0A813JIW4"/>
<name>A0A813JIW4_POLGL</name>
<dbReference type="InterPro" id="IPR001509">
    <property type="entry name" value="Epimerase_deHydtase"/>
</dbReference>
<comment type="similarity">
    <text evidence="1">Belongs to the NAD(P)-dependent epimerase/dehydratase family.</text>
</comment>
<dbReference type="SUPFAM" id="SSF51735">
    <property type="entry name" value="NAD(P)-binding Rossmann-fold domains"/>
    <property type="match status" value="1"/>
</dbReference>